<protein>
    <recommendedName>
        <fullName evidence="5">Peptidyl-prolyl cis-trans isomerase</fullName>
        <ecNumber evidence="5">5.2.1.8</ecNumber>
    </recommendedName>
</protein>
<reference evidence="10" key="2">
    <citation type="submission" date="2012-11" db="EMBL/GenBank/DDBJ databases">
        <authorList>
            <person name="Kuo A."/>
            <person name="Curtis B.A."/>
            <person name="Tanifuji G."/>
            <person name="Burki F."/>
            <person name="Gruber A."/>
            <person name="Irimia M."/>
            <person name="Maruyama S."/>
            <person name="Arias M.C."/>
            <person name="Ball S.G."/>
            <person name="Gile G.H."/>
            <person name="Hirakawa Y."/>
            <person name="Hopkins J.F."/>
            <person name="Rensing S.A."/>
            <person name="Schmutz J."/>
            <person name="Symeonidi A."/>
            <person name="Elias M."/>
            <person name="Eveleigh R.J."/>
            <person name="Herman E.K."/>
            <person name="Klute M.J."/>
            <person name="Nakayama T."/>
            <person name="Obornik M."/>
            <person name="Reyes-Prieto A."/>
            <person name="Armbrust E.V."/>
            <person name="Aves S.J."/>
            <person name="Beiko R.G."/>
            <person name="Coutinho P."/>
            <person name="Dacks J.B."/>
            <person name="Durnford D.G."/>
            <person name="Fast N.M."/>
            <person name="Green B.R."/>
            <person name="Grisdale C."/>
            <person name="Hempe F."/>
            <person name="Henrissat B."/>
            <person name="Hoppner M.P."/>
            <person name="Ishida K.-I."/>
            <person name="Kim E."/>
            <person name="Koreny L."/>
            <person name="Kroth P.G."/>
            <person name="Liu Y."/>
            <person name="Malik S.-B."/>
            <person name="Maier U.G."/>
            <person name="McRose D."/>
            <person name="Mock T."/>
            <person name="Neilson J.A."/>
            <person name="Onodera N.T."/>
            <person name="Poole A.M."/>
            <person name="Pritham E.J."/>
            <person name="Richards T.A."/>
            <person name="Rocap G."/>
            <person name="Roy S.W."/>
            <person name="Sarai C."/>
            <person name="Schaack S."/>
            <person name="Shirato S."/>
            <person name="Slamovits C.H."/>
            <person name="Spencer D.F."/>
            <person name="Suzuki S."/>
            <person name="Worden A.Z."/>
            <person name="Zauner S."/>
            <person name="Barry K."/>
            <person name="Bell C."/>
            <person name="Bharti A.K."/>
            <person name="Crow J.A."/>
            <person name="Grimwood J."/>
            <person name="Kramer R."/>
            <person name="Lindquist E."/>
            <person name="Lucas S."/>
            <person name="Salamov A."/>
            <person name="McFadden G.I."/>
            <person name="Lane C.E."/>
            <person name="Keeling P.J."/>
            <person name="Gray M.W."/>
            <person name="Grigoriev I.V."/>
            <person name="Archibald J.M."/>
        </authorList>
    </citation>
    <scope>NUCLEOTIDE SEQUENCE</scope>
    <source>
        <strain evidence="10">CCMP2712</strain>
    </source>
</reference>
<evidence type="ECO:0000256" key="4">
    <source>
        <dbReference type="PROSITE-ProRule" id="PRU00278"/>
    </source>
</evidence>
<dbReference type="GeneID" id="17305263"/>
<dbReference type="RefSeq" id="XP_005835513.1">
    <property type="nucleotide sequence ID" value="XM_005835456.1"/>
</dbReference>
<feature type="domain" description="PpiC" evidence="7">
    <location>
        <begin position="41"/>
        <end position="156"/>
    </location>
</feature>
<reference evidence="9" key="3">
    <citation type="submission" date="2016-03" db="UniProtKB">
        <authorList>
            <consortium name="EnsemblProtists"/>
        </authorList>
    </citation>
    <scope>IDENTIFICATION</scope>
</reference>
<evidence type="ECO:0000313" key="8">
    <source>
        <dbReference type="EMBL" id="EKX48533.1"/>
    </source>
</evidence>
<reference evidence="8 10" key="1">
    <citation type="journal article" date="2012" name="Nature">
        <title>Algal genomes reveal evolutionary mosaicism and the fate of nucleomorphs.</title>
        <authorList>
            <consortium name="DOE Joint Genome Institute"/>
            <person name="Curtis B.A."/>
            <person name="Tanifuji G."/>
            <person name="Burki F."/>
            <person name="Gruber A."/>
            <person name="Irimia M."/>
            <person name="Maruyama S."/>
            <person name="Arias M.C."/>
            <person name="Ball S.G."/>
            <person name="Gile G.H."/>
            <person name="Hirakawa Y."/>
            <person name="Hopkins J.F."/>
            <person name="Kuo A."/>
            <person name="Rensing S.A."/>
            <person name="Schmutz J."/>
            <person name="Symeonidi A."/>
            <person name="Elias M."/>
            <person name="Eveleigh R.J."/>
            <person name="Herman E.K."/>
            <person name="Klute M.J."/>
            <person name="Nakayama T."/>
            <person name="Obornik M."/>
            <person name="Reyes-Prieto A."/>
            <person name="Armbrust E.V."/>
            <person name="Aves S.J."/>
            <person name="Beiko R.G."/>
            <person name="Coutinho P."/>
            <person name="Dacks J.B."/>
            <person name="Durnford D.G."/>
            <person name="Fast N.M."/>
            <person name="Green B.R."/>
            <person name="Grisdale C.J."/>
            <person name="Hempel F."/>
            <person name="Henrissat B."/>
            <person name="Hoppner M.P."/>
            <person name="Ishida K."/>
            <person name="Kim E."/>
            <person name="Koreny L."/>
            <person name="Kroth P.G."/>
            <person name="Liu Y."/>
            <person name="Malik S.B."/>
            <person name="Maier U.G."/>
            <person name="McRose D."/>
            <person name="Mock T."/>
            <person name="Neilson J.A."/>
            <person name="Onodera N.T."/>
            <person name="Poole A.M."/>
            <person name="Pritham E.J."/>
            <person name="Richards T.A."/>
            <person name="Rocap G."/>
            <person name="Roy S.W."/>
            <person name="Sarai C."/>
            <person name="Schaack S."/>
            <person name="Shirato S."/>
            <person name="Slamovits C.H."/>
            <person name="Spencer D.F."/>
            <person name="Suzuki S."/>
            <person name="Worden A.Z."/>
            <person name="Zauner S."/>
            <person name="Barry K."/>
            <person name="Bell C."/>
            <person name="Bharti A.K."/>
            <person name="Crow J.A."/>
            <person name="Grimwood J."/>
            <person name="Kramer R."/>
            <person name="Lindquist E."/>
            <person name="Lucas S."/>
            <person name="Salamov A."/>
            <person name="McFadden G.I."/>
            <person name="Lane C.E."/>
            <person name="Keeling P.J."/>
            <person name="Gray M.W."/>
            <person name="Grigoriev I.V."/>
            <person name="Archibald J.M."/>
        </authorList>
    </citation>
    <scope>NUCLEOTIDE SEQUENCE</scope>
    <source>
        <strain evidence="8 10">CCMP2712</strain>
    </source>
</reference>
<evidence type="ECO:0000256" key="1">
    <source>
        <dbReference type="ARBA" id="ARBA00000971"/>
    </source>
</evidence>
<evidence type="ECO:0000259" key="7">
    <source>
        <dbReference type="PROSITE" id="PS50198"/>
    </source>
</evidence>
<proteinExistence type="predicted"/>
<dbReference type="InterPro" id="IPR051370">
    <property type="entry name" value="PPIase_Pin1"/>
</dbReference>
<dbReference type="EnsemblProtists" id="EKX48533">
    <property type="protein sequence ID" value="EKX48533"/>
    <property type="gene ID" value="GUITHDRAFT_136647"/>
</dbReference>
<dbReference type="STRING" id="905079.L1JJ29"/>
<dbReference type="Pfam" id="PF00639">
    <property type="entry name" value="Rotamase"/>
    <property type="match status" value="1"/>
</dbReference>
<evidence type="ECO:0000256" key="6">
    <source>
        <dbReference type="SAM" id="MobiDB-lite"/>
    </source>
</evidence>
<dbReference type="eggNOG" id="KOG3259">
    <property type="taxonomic scope" value="Eukaryota"/>
</dbReference>
<dbReference type="OMA" id="RAFHILI"/>
<name>L1JJ29_GUITC</name>
<dbReference type="Proteomes" id="UP000011087">
    <property type="component" value="Unassembled WGS sequence"/>
</dbReference>
<sequence>MDKSSAHGTYLNGKVESASSSKRGRDTVGDTEKPVKKEKADGPMKVKHVLLKFSGVADPVSDRDPKGKEIKARSKADAIRLMKGYLRDVKHGEITFDQLTARVSDSQSYKVFGEMTTDEFANMPSSFKRIAEKLAVGSRSEAFDTEMGVHALLRIS</sequence>
<organism evidence="8">
    <name type="scientific">Guillardia theta (strain CCMP2712)</name>
    <name type="common">Cryptophyte</name>
    <dbReference type="NCBI Taxonomy" id="905079"/>
    <lineage>
        <taxon>Eukaryota</taxon>
        <taxon>Cryptophyceae</taxon>
        <taxon>Pyrenomonadales</taxon>
        <taxon>Geminigeraceae</taxon>
        <taxon>Guillardia</taxon>
    </lineage>
</organism>
<dbReference type="KEGG" id="gtt:GUITHDRAFT_136647"/>
<feature type="compositionally biased region" description="Basic and acidic residues" evidence="6">
    <location>
        <begin position="23"/>
        <end position="42"/>
    </location>
</feature>
<keyword evidence="2 4" id="KW-0697">Rotamase</keyword>
<dbReference type="EC" id="5.2.1.8" evidence="5"/>
<evidence type="ECO:0000313" key="9">
    <source>
        <dbReference type="EnsemblProtists" id="EKX48533"/>
    </source>
</evidence>
<feature type="region of interest" description="Disordered" evidence="6">
    <location>
        <begin position="1"/>
        <end position="42"/>
    </location>
</feature>
<keyword evidence="10" id="KW-1185">Reference proteome</keyword>
<keyword evidence="3 4" id="KW-0413">Isomerase</keyword>
<accession>L1JJ29</accession>
<gene>
    <name evidence="8" type="ORF">GUITHDRAFT_136647</name>
</gene>
<dbReference type="SUPFAM" id="SSF54534">
    <property type="entry name" value="FKBP-like"/>
    <property type="match status" value="1"/>
</dbReference>
<evidence type="ECO:0000256" key="2">
    <source>
        <dbReference type="ARBA" id="ARBA00023110"/>
    </source>
</evidence>
<dbReference type="AlphaFoldDB" id="L1JJ29"/>
<dbReference type="PANTHER" id="PTHR10657">
    <property type="entry name" value="PEPTIDYL-PROLYL CIS-TRANS ISOMERASE"/>
    <property type="match status" value="1"/>
</dbReference>
<dbReference type="GO" id="GO:0005829">
    <property type="term" value="C:cytosol"/>
    <property type="evidence" value="ECO:0007669"/>
    <property type="project" value="TreeGrafter"/>
</dbReference>
<dbReference type="HOGENOM" id="CLU_1690066_0_0_1"/>
<dbReference type="Gene3D" id="3.10.50.40">
    <property type="match status" value="1"/>
</dbReference>
<dbReference type="EMBL" id="JH992985">
    <property type="protein sequence ID" value="EKX48533.1"/>
    <property type="molecule type" value="Genomic_DNA"/>
</dbReference>
<evidence type="ECO:0000256" key="3">
    <source>
        <dbReference type="ARBA" id="ARBA00023235"/>
    </source>
</evidence>
<dbReference type="GO" id="GO:0003755">
    <property type="term" value="F:peptidyl-prolyl cis-trans isomerase activity"/>
    <property type="evidence" value="ECO:0007669"/>
    <property type="project" value="UniProtKB-UniRule"/>
</dbReference>
<dbReference type="InterPro" id="IPR000297">
    <property type="entry name" value="PPIase_PpiC"/>
</dbReference>
<dbReference type="PANTHER" id="PTHR10657:SF4">
    <property type="entry name" value="PEPTIDYL-PROLYL CIS-TRANS ISOMERASE-RELATED"/>
    <property type="match status" value="1"/>
</dbReference>
<dbReference type="PROSITE" id="PS50198">
    <property type="entry name" value="PPIC_PPIASE_2"/>
    <property type="match status" value="1"/>
</dbReference>
<comment type="catalytic activity">
    <reaction evidence="1 5">
        <text>[protein]-peptidylproline (omega=180) = [protein]-peptidylproline (omega=0)</text>
        <dbReference type="Rhea" id="RHEA:16237"/>
        <dbReference type="Rhea" id="RHEA-COMP:10747"/>
        <dbReference type="Rhea" id="RHEA-COMP:10748"/>
        <dbReference type="ChEBI" id="CHEBI:83833"/>
        <dbReference type="ChEBI" id="CHEBI:83834"/>
        <dbReference type="EC" id="5.2.1.8"/>
    </reaction>
</comment>
<evidence type="ECO:0000313" key="10">
    <source>
        <dbReference type="Proteomes" id="UP000011087"/>
    </source>
</evidence>
<dbReference type="GO" id="GO:0005634">
    <property type="term" value="C:nucleus"/>
    <property type="evidence" value="ECO:0007669"/>
    <property type="project" value="TreeGrafter"/>
</dbReference>
<dbReference type="InterPro" id="IPR046357">
    <property type="entry name" value="PPIase_dom_sf"/>
</dbReference>
<dbReference type="PaxDb" id="55529-EKX48533"/>
<evidence type="ECO:0000256" key="5">
    <source>
        <dbReference type="RuleBase" id="RU363014"/>
    </source>
</evidence>